<dbReference type="AlphaFoldDB" id="A0A291LVE2"/>
<evidence type="ECO:0000313" key="1">
    <source>
        <dbReference type="EMBL" id="ATI40617.1"/>
    </source>
</evidence>
<dbReference type="EMBL" id="CP021404">
    <property type="protein sequence ID" value="ATI40617.1"/>
    <property type="molecule type" value="Genomic_DNA"/>
</dbReference>
<reference evidence="1 2" key="1">
    <citation type="submission" date="2017-05" db="EMBL/GenBank/DDBJ databases">
        <title>Comparative genomic and metabolic analysis of manganese-oxidizing mechanisms in Celeribater manganoxidans DY25T: its adaption to the environment of polymetallic nodule.</title>
        <authorList>
            <person name="Wang X."/>
        </authorList>
    </citation>
    <scope>NUCLEOTIDE SEQUENCE [LARGE SCALE GENOMIC DNA]</scope>
    <source>
        <strain evidence="1 2">DY25</strain>
    </source>
</reference>
<keyword evidence="2" id="KW-1185">Reference proteome</keyword>
<sequence length="260" mass="29828">MARIMRRVTDFIDRTRHARTLRRWQRAQDMLAHLSPGRLRVLRTQARDLRRLTQTVIARADARLIRPRPGSDTIARPLGCDWTCRPALWSGEVFPGGFAAVQSRQTIGPDVTLFHDCATPELSIRQIRNTDIDDRAPMGARLDVFGFDGSFLSLVVDLPDSAVHGLRRTHIIRLAMRVETDRPVKIFTRLNVKHGPNSEQLVRELPMDAADMEVEFDLAYSDLNEKRAERMWLDIIFDDPAMSCIILRDLALTRRPRAEI</sequence>
<name>A0A291LVE2_9RHOB</name>
<gene>
    <name evidence="1" type="ORF">CBW24_00385</name>
</gene>
<evidence type="ECO:0000313" key="2">
    <source>
        <dbReference type="Proteomes" id="UP000219050"/>
    </source>
</evidence>
<organism evidence="1 2">
    <name type="scientific">Pacificitalea manganoxidans</name>
    <dbReference type="NCBI Taxonomy" id="1411902"/>
    <lineage>
        <taxon>Bacteria</taxon>
        <taxon>Pseudomonadati</taxon>
        <taxon>Pseudomonadota</taxon>
        <taxon>Alphaproteobacteria</taxon>
        <taxon>Rhodobacterales</taxon>
        <taxon>Paracoccaceae</taxon>
        <taxon>Pacificitalea</taxon>
    </lineage>
</organism>
<dbReference type="Pfam" id="PF20086">
    <property type="entry name" value="DUF6478"/>
    <property type="match status" value="1"/>
</dbReference>
<dbReference type="Proteomes" id="UP000219050">
    <property type="component" value="Chromosome"/>
</dbReference>
<dbReference type="InterPro" id="IPR045514">
    <property type="entry name" value="DUF6478"/>
</dbReference>
<protein>
    <submittedName>
        <fullName evidence="1">Uncharacterized protein</fullName>
    </submittedName>
</protein>
<dbReference type="KEGG" id="cmag:CBW24_00385"/>
<proteinExistence type="predicted"/>
<accession>A0A291LVE2</accession>